<gene>
    <name evidence="2" type="ORF">B296_00023644</name>
</gene>
<protein>
    <submittedName>
        <fullName evidence="2">Uncharacterized protein</fullName>
    </submittedName>
</protein>
<dbReference type="AlphaFoldDB" id="A0A426WZ72"/>
<name>A0A426WZ72_ENSVE</name>
<dbReference type="EMBL" id="AMZH03031731">
    <property type="protein sequence ID" value="RRT32512.1"/>
    <property type="molecule type" value="Genomic_DNA"/>
</dbReference>
<sequence>MAGAGGCYDKEDDGTAGQRSSARAAVVGEQWRLAGGRQWQGGEKEAGVSDGWQPWLVTGVGGRAAVAGPIGGDRTTGDKRPEQQGRVGGLRQWVEAAIAREVVTEAALEEKGRWWSMAGAGEEEGVRR</sequence>
<comment type="caution">
    <text evidence="2">The sequence shown here is derived from an EMBL/GenBank/DDBJ whole genome shotgun (WGS) entry which is preliminary data.</text>
</comment>
<evidence type="ECO:0000313" key="3">
    <source>
        <dbReference type="Proteomes" id="UP000287651"/>
    </source>
</evidence>
<feature type="region of interest" description="Disordered" evidence="1">
    <location>
        <begin position="1"/>
        <end position="26"/>
    </location>
</feature>
<evidence type="ECO:0000256" key="1">
    <source>
        <dbReference type="SAM" id="MobiDB-lite"/>
    </source>
</evidence>
<organism evidence="2 3">
    <name type="scientific">Ensete ventricosum</name>
    <name type="common">Abyssinian banana</name>
    <name type="synonym">Musa ensete</name>
    <dbReference type="NCBI Taxonomy" id="4639"/>
    <lineage>
        <taxon>Eukaryota</taxon>
        <taxon>Viridiplantae</taxon>
        <taxon>Streptophyta</taxon>
        <taxon>Embryophyta</taxon>
        <taxon>Tracheophyta</taxon>
        <taxon>Spermatophyta</taxon>
        <taxon>Magnoliopsida</taxon>
        <taxon>Liliopsida</taxon>
        <taxon>Zingiberales</taxon>
        <taxon>Musaceae</taxon>
        <taxon>Ensete</taxon>
    </lineage>
</organism>
<feature type="region of interest" description="Disordered" evidence="1">
    <location>
        <begin position="63"/>
        <end position="88"/>
    </location>
</feature>
<reference evidence="2 3" key="1">
    <citation type="journal article" date="2014" name="Agronomy (Basel)">
        <title>A Draft Genome Sequence for Ensete ventricosum, the Drought-Tolerant Tree Against Hunger.</title>
        <authorList>
            <person name="Harrison J."/>
            <person name="Moore K.A."/>
            <person name="Paszkiewicz K."/>
            <person name="Jones T."/>
            <person name="Grant M."/>
            <person name="Ambacheew D."/>
            <person name="Muzemil S."/>
            <person name="Studholme D.J."/>
        </authorList>
    </citation>
    <scope>NUCLEOTIDE SEQUENCE [LARGE SCALE GENOMIC DNA]</scope>
</reference>
<accession>A0A426WZ72</accession>
<proteinExistence type="predicted"/>
<evidence type="ECO:0000313" key="2">
    <source>
        <dbReference type="EMBL" id="RRT32512.1"/>
    </source>
</evidence>
<dbReference type="Proteomes" id="UP000287651">
    <property type="component" value="Unassembled WGS sequence"/>
</dbReference>